<evidence type="ECO:0000259" key="1">
    <source>
        <dbReference type="Pfam" id="PF01814"/>
    </source>
</evidence>
<keyword evidence="3" id="KW-1185">Reference proteome</keyword>
<accession>A0ABR4HPT7</accession>
<sequence>MTPRISETVKQDHREIQACADRILASTSRDEQVRFQNLFVWDLARHAVGEELVVYPAFEKHIRDGAALAQKDREEHQNVINQLKVFQQLDPSNESFTLTLTHLMNDLLAHMQEEETNELVLLEDSISEHDSQSLSKAFNRTKIFVPSRAHPHAPNKPPFETAVGLLTAPIDQLADLFRKWPKSDQVGS</sequence>
<name>A0ABR4HPT7_9EURO</name>
<feature type="domain" description="Hemerythrin-like" evidence="1">
    <location>
        <begin position="5"/>
        <end position="116"/>
    </location>
</feature>
<reference evidence="2 3" key="1">
    <citation type="submission" date="2024-07" db="EMBL/GenBank/DDBJ databases">
        <title>Section-level genome sequencing and comparative genomics of Aspergillus sections Usti and Cavernicolus.</title>
        <authorList>
            <consortium name="Lawrence Berkeley National Laboratory"/>
            <person name="Nybo J.L."/>
            <person name="Vesth T.C."/>
            <person name="Theobald S."/>
            <person name="Frisvad J.C."/>
            <person name="Larsen T.O."/>
            <person name="Kjaerboelling I."/>
            <person name="Rothschild-Mancinelli K."/>
            <person name="Lyhne E.K."/>
            <person name="Kogle M.E."/>
            <person name="Barry K."/>
            <person name="Clum A."/>
            <person name="Na H."/>
            <person name="Ledsgaard L."/>
            <person name="Lin J."/>
            <person name="Lipzen A."/>
            <person name="Kuo A."/>
            <person name="Riley R."/>
            <person name="Mondo S."/>
            <person name="LaButti K."/>
            <person name="Haridas S."/>
            <person name="Pangalinan J."/>
            <person name="Salamov A.A."/>
            <person name="Simmons B.A."/>
            <person name="Magnuson J.K."/>
            <person name="Chen J."/>
            <person name="Drula E."/>
            <person name="Henrissat B."/>
            <person name="Wiebenga A."/>
            <person name="Lubbers R.J."/>
            <person name="Gomes A.C."/>
            <person name="Makela M.R."/>
            <person name="Stajich J."/>
            <person name="Grigoriev I.V."/>
            <person name="Mortensen U.H."/>
            <person name="De vries R.P."/>
            <person name="Baker S.E."/>
            <person name="Andersen M.R."/>
        </authorList>
    </citation>
    <scope>NUCLEOTIDE SEQUENCE [LARGE SCALE GENOMIC DNA]</scope>
    <source>
        <strain evidence="2 3">CBS 600.67</strain>
    </source>
</reference>
<protein>
    <recommendedName>
        <fullName evidence="1">Hemerythrin-like domain-containing protein</fullName>
    </recommendedName>
</protein>
<gene>
    <name evidence="2" type="ORF">BDW59DRAFT_165915</name>
</gene>
<evidence type="ECO:0000313" key="3">
    <source>
        <dbReference type="Proteomes" id="UP001610335"/>
    </source>
</evidence>
<comment type="caution">
    <text evidence="2">The sequence shown here is derived from an EMBL/GenBank/DDBJ whole genome shotgun (WGS) entry which is preliminary data.</text>
</comment>
<evidence type="ECO:0000313" key="2">
    <source>
        <dbReference type="EMBL" id="KAL2817508.1"/>
    </source>
</evidence>
<proteinExistence type="predicted"/>
<dbReference type="PANTHER" id="PTHR35585:SF3">
    <property type="entry name" value="HEMERYTHRIN-LIKE DOMAIN-CONTAINING PROTEIN"/>
    <property type="match status" value="1"/>
</dbReference>
<dbReference type="EMBL" id="JBFXLS010000091">
    <property type="protein sequence ID" value="KAL2817508.1"/>
    <property type="molecule type" value="Genomic_DNA"/>
</dbReference>
<dbReference type="Gene3D" id="1.20.120.520">
    <property type="entry name" value="nmb1532 protein domain like"/>
    <property type="match status" value="1"/>
</dbReference>
<dbReference type="PANTHER" id="PTHR35585">
    <property type="entry name" value="HHE DOMAIN PROTEIN (AFU_ORTHOLOGUE AFUA_4G00730)"/>
    <property type="match status" value="1"/>
</dbReference>
<dbReference type="Proteomes" id="UP001610335">
    <property type="component" value="Unassembled WGS sequence"/>
</dbReference>
<organism evidence="2 3">
    <name type="scientific">Aspergillus cavernicola</name>
    <dbReference type="NCBI Taxonomy" id="176166"/>
    <lineage>
        <taxon>Eukaryota</taxon>
        <taxon>Fungi</taxon>
        <taxon>Dikarya</taxon>
        <taxon>Ascomycota</taxon>
        <taxon>Pezizomycotina</taxon>
        <taxon>Eurotiomycetes</taxon>
        <taxon>Eurotiomycetidae</taxon>
        <taxon>Eurotiales</taxon>
        <taxon>Aspergillaceae</taxon>
        <taxon>Aspergillus</taxon>
        <taxon>Aspergillus subgen. Nidulantes</taxon>
    </lineage>
</organism>
<dbReference type="InterPro" id="IPR012312">
    <property type="entry name" value="Hemerythrin-like"/>
</dbReference>
<dbReference type="Pfam" id="PF01814">
    <property type="entry name" value="Hemerythrin"/>
    <property type="match status" value="1"/>
</dbReference>